<protein>
    <submittedName>
        <fullName evidence="1">Uncharacterized protein</fullName>
    </submittedName>
</protein>
<dbReference type="Proteomes" id="UP000007110">
    <property type="component" value="Unassembled WGS sequence"/>
</dbReference>
<name>A0A7M7PCB8_STRPU</name>
<accession>A0A7M7PCB8</accession>
<dbReference type="InParanoid" id="A0A7M7PCB8"/>
<dbReference type="EnsemblMetazoa" id="XM_030993789">
    <property type="protein sequence ID" value="XP_030849649"/>
    <property type="gene ID" value="LOC105442938"/>
</dbReference>
<reference evidence="1" key="2">
    <citation type="submission" date="2021-01" db="UniProtKB">
        <authorList>
            <consortium name="EnsemblMetazoa"/>
        </authorList>
    </citation>
    <scope>IDENTIFICATION</scope>
</reference>
<dbReference type="RefSeq" id="XP_030849649.1">
    <property type="nucleotide sequence ID" value="XM_030993789.1"/>
</dbReference>
<dbReference type="GeneID" id="105442938"/>
<evidence type="ECO:0000313" key="2">
    <source>
        <dbReference type="Proteomes" id="UP000007110"/>
    </source>
</evidence>
<keyword evidence="2" id="KW-1185">Reference proteome</keyword>
<dbReference type="KEGG" id="spu:105442938"/>
<reference evidence="2" key="1">
    <citation type="submission" date="2015-02" db="EMBL/GenBank/DDBJ databases">
        <title>Genome sequencing for Strongylocentrotus purpuratus.</title>
        <authorList>
            <person name="Murali S."/>
            <person name="Liu Y."/>
            <person name="Vee V."/>
            <person name="English A."/>
            <person name="Wang M."/>
            <person name="Skinner E."/>
            <person name="Han Y."/>
            <person name="Muzny D.M."/>
            <person name="Worley K.C."/>
            <person name="Gibbs R.A."/>
        </authorList>
    </citation>
    <scope>NUCLEOTIDE SEQUENCE</scope>
</reference>
<sequence>MTSTSSACMEHGNLQSIASITSQLGSFSSDTTHVSQASSKVDTSPYRYVTQDKVIDTTYPIALVDLSSANQPEKLTDDLQRQLPGKAVMLFKDIHDLAGNWHLFETILVDFGPVQEAASNSSDEYKGTLHIYGKCRKEMLVPQNLAQLMLAPANTPSDPNRASDTMSQFPKLYGVPVFQYSSEPCRPSLFDDDTKNQLVSFLLDSCERYHTAVNKKRPGVMERVQGFLLHLFESS</sequence>
<dbReference type="AlphaFoldDB" id="A0A7M7PCB8"/>
<proteinExistence type="predicted"/>
<organism evidence="1 2">
    <name type="scientific">Strongylocentrotus purpuratus</name>
    <name type="common">Purple sea urchin</name>
    <dbReference type="NCBI Taxonomy" id="7668"/>
    <lineage>
        <taxon>Eukaryota</taxon>
        <taxon>Metazoa</taxon>
        <taxon>Echinodermata</taxon>
        <taxon>Eleutherozoa</taxon>
        <taxon>Echinozoa</taxon>
        <taxon>Echinoidea</taxon>
        <taxon>Euechinoidea</taxon>
        <taxon>Echinacea</taxon>
        <taxon>Camarodonta</taxon>
        <taxon>Echinidea</taxon>
        <taxon>Strongylocentrotidae</taxon>
        <taxon>Strongylocentrotus</taxon>
    </lineage>
</organism>
<evidence type="ECO:0000313" key="1">
    <source>
        <dbReference type="EnsemblMetazoa" id="XP_030849649"/>
    </source>
</evidence>